<dbReference type="Proteomes" id="UP000628669">
    <property type="component" value="Unassembled WGS sequence"/>
</dbReference>
<dbReference type="EMBL" id="JAENHK010000010">
    <property type="protein sequence ID" value="MBK1897061.1"/>
    <property type="molecule type" value="Genomic_DNA"/>
</dbReference>
<dbReference type="RefSeq" id="WP_200246994.1">
    <property type="nucleotide sequence ID" value="NZ_JAENHK010000010.1"/>
</dbReference>
<gene>
    <name evidence="2" type="ORF">JHL15_14950</name>
</gene>
<keyword evidence="3" id="KW-1185">Reference proteome</keyword>
<sequence>MKNLRKALVPFAILPFKTIVSAQKRDSIPQKVIAFVTDKFPQTRDFNLEYTVTTPYKYTSSLQGVNQPENKVKSFQQLKANANIYFIKHKKWILNAALNYRYTSMNAENNTFFFPEENTQGDFHYHSEALSLTHISKLFNKIAIYSATASVDGSEDHFERVRGMLTGALILKANAKTKMTLGIAIMIDPSTQVPALPIFTYEYKFDNGWVADVILPKKIMMRKDVFSNGRISLGTEMDNNSFYLYRSDRRYEFRQLEINSGAIYEHNLGSNFIGTLKTGVRIMPRARIFDKEESFRDYIFETTAKPAFYFNIGISYNPFGKPKTK</sequence>
<evidence type="ECO:0000313" key="2">
    <source>
        <dbReference type="EMBL" id="MBK1897061.1"/>
    </source>
</evidence>
<accession>A0ABS1FX85</accession>
<name>A0ABS1FX85_9FLAO</name>
<evidence type="ECO:0000313" key="3">
    <source>
        <dbReference type="Proteomes" id="UP000628669"/>
    </source>
</evidence>
<evidence type="ECO:0000259" key="1">
    <source>
        <dbReference type="Pfam" id="PF19783"/>
    </source>
</evidence>
<reference evidence="3" key="1">
    <citation type="submission" date="2021-01" db="EMBL/GenBank/DDBJ databases">
        <title>Genome public.</title>
        <authorList>
            <person name="Liu C."/>
            <person name="Sun Q."/>
        </authorList>
    </citation>
    <scope>NUCLEOTIDE SEQUENCE [LARGE SCALE GENOMIC DNA]</scope>
    <source>
        <strain evidence="3">YIM B02567</strain>
    </source>
</reference>
<dbReference type="Pfam" id="PF19783">
    <property type="entry name" value="DUF6268"/>
    <property type="match status" value="1"/>
</dbReference>
<comment type="caution">
    <text evidence="2">The sequence shown here is derived from an EMBL/GenBank/DDBJ whole genome shotgun (WGS) entry which is preliminary data.</text>
</comment>
<proteinExistence type="predicted"/>
<feature type="domain" description="DUF6268" evidence="1">
    <location>
        <begin position="42"/>
        <end position="317"/>
    </location>
</feature>
<protein>
    <recommendedName>
        <fullName evidence="1">DUF6268 domain-containing protein</fullName>
    </recommendedName>
</protein>
<organism evidence="2 3">
    <name type="scientific">Chryseobacterium paridis</name>
    <dbReference type="NCBI Taxonomy" id="2800328"/>
    <lineage>
        <taxon>Bacteria</taxon>
        <taxon>Pseudomonadati</taxon>
        <taxon>Bacteroidota</taxon>
        <taxon>Flavobacteriia</taxon>
        <taxon>Flavobacteriales</taxon>
        <taxon>Weeksellaceae</taxon>
        <taxon>Chryseobacterium group</taxon>
        <taxon>Chryseobacterium</taxon>
    </lineage>
</organism>
<dbReference type="InterPro" id="IPR046235">
    <property type="entry name" value="DUF6268"/>
</dbReference>